<dbReference type="STRING" id="415747.SAMN03097708_02442"/>
<protein>
    <submittedName>
        <fullName evidence="2">Pimeloyl-ACP methyl ester carboxylesterase</fullName>
    </submittedName>
</protein>
<dbReference type="OrthoDB" id="9779853at2"/>
<feature type="domain" description="AB hydrolase-1" evidence="1">
    <location>
        <begin position="24"/>
        <end position="263"/>
    </location>
</feature>
<dbReference type="InterPro" id="IPR029058">
    <property type="entry name" value="AB_hydrolase_fold"/>
</dbReference>
<dbReference type="Pfam" id="PF00561">
    <property type="entry name" value="Abhydrolase_1"/>
    <property type="match status" value="1"/>
</dbReference>
<dbReference type="Proteomes" id="UP000199648">
    <property type="component" value="Unassembled WGS sequence"/>
</dbReference>
<sequence>MKIFRLQSGRRLAYAEYGDPAGTPVFYFHGTPGSRLEPGSGRLPAGVRLIAPERPGFGYSDPEPGRTLTDWADDVAELADHLALSRFNLLGFSGGGPHALACGQRLAGRIDRLGVVSSQAPFSSTGGPPPMTRAYYEAALGDPEVLTAMLAEQVPDGNALWRIMTAGLSAADDAVFRDDEITRAYRANLSEAIQQNTNEIVRELRLLGGEWPFSTEKVRCPVQLWHGTEDLNAPPEKGRYLAETLPDCNARFLTGRGHFFLFEEWGPVLEELTKRGI</sequence>
<gene>
    <name evidence="2" type="ORF">SAMN03097708_02442</name>
</gene>
<dbReference type="Gene3D" id="3.40.50.1820">
    <property type="entry name" value="alpha/beta hydrolase"/>
    <property type="match status" value="1"/>
</dbReference>
<organism evidence="2 3">
    <name type="scientific">Thiohalomonas denitrificans</name>
    <dbReference type="NCBI Taxonomy" id="415747"/>
    <lineage>
        <taxon>Bacteria</taxon>
        <taxon>Pseudomonadati</taxon>
        <taxon>Pseudomonadota</taxon>
        <taxon>Gammaproteobacteria</taxon>
        <taxon>Thiohalomonadales</taxon>
        <taxon>Thiohalomonadaceae</taxon>
        <taxon>Thiohalomonas</taxon>
    </lineage>
</organism>
<dbReference type="EMBL" id="FMWD01000007">
    <property type="protein sequence ID" value="SCZ63214.1"/>
    <property type="molecule type" value="Genomic_DNA"/>
</dbReference>
<dbReference type="PANTHER" id="PTHR45763:SF46">
    <property type="entry name" value="AB HYDROLASE-1 DOMAIN-CONTAINING PROTEIN"/>
    <property type="match status" value="1"/>
</dbReference>
<proteinExistence type="predicted"/>
<evidence type="ECO:0000313" key="3">
    <source>
        <dbReference type="Proteomes" id="UP000199648"/>
    </source>
</evidence>
<dbReference type="PANTHER" id="PTHR45763">
    <property type="entry name" value="HYDROLASE, ALPHA/BETA FOLD FAMILY PROTEIN, EXPRESSED-RELATED"/>
    <property type="match status" value="1"/>
</dbReference>
<evidence type="ECO:0000259" key="1">
    <source>
        <dbReference type="Pfam" id="PF00561"/>
    </source>
</evidence>
<name>A0A1G5QMZ9_9GAMM</name>
<accession>A0A1G5QMZ9</accession>
<dbReference type="AlphaFoldDB" id="A0A1G5QMZ9"/>
<dbReference type="InterPro" id="IPR000073">
    <property type="entry name" value="AB_hydrolase_1"/>
</dbReference>
<evidence type="ECO:0000313" key="2">
    <source>
        <dbReference type="EMBL" id="SCZ63214.1"/>
    </source>
</evidence>
<reference evidence="2 3" key="1">
    <citation type="submission" date="2016-10" db="EMBL/GenBank/DDBJ databases">
        <authorList>
            <person name="de Groot N.N."/>
        </authorList>
    </citation>
    <scope>NUCLEOTIDE SEQUENCE [LARGE SCALE GENOMIC DNA]</scope>
    <source>
        <strain evidence="2 3">HLD2</strain>
    </source>
</reference>
<keyword evidence="3" id="KW-1185">Reference proteome</keyword>
<dbReference type="SUPFAM" id="SSF53474">
    <property type="entry name" value="alpha/beta-Hydrolases"/>
    <property type="match status" value="1"/>
</dbReference>
<dbReference type="RefSeq" id="WP_092997474.1">
    <property type="nucleotide sequence ID" value="NZ_FMWD01000007.1"/>
</dbReference>